<gene>
    <name evidence="2" type="ORF">PCOR1329_LOCUS81086</name>
</gene>
<evidence type="ECO:0000313" key="2">
    <source>
        <dbReference type="EMBL" id="CAK0905351.1"/>
    </source>
</evidence>
<feature type="compositionally biased region" description="Basic residues" evidence="1">
    <location>
        <begin position="1457"/>
        <end position="1477"/>
    </location>
</feature>
<feature type="compositionally biased region" description="Low complexity" evidence="1">
    <location>
        <begin position="309"/>
        <end position="345"/>
    </location>
</feature>
<feature type="compositionally biased region" description="Basic and acidic residues" evidence="1">
    <location>
        <begin position="1344"/>
        <end position="1354"/>
    </location>
</feature>
<feature type="compositionally biased region" description="Basic residues" evidence="1">
    <location>
        <begin position="1427"/>
        <end position="1444"/>
    </location>
</feature>
<feature type="region of interest" description="Disordered" evidence="1">
    <location>
        <begin position="1397"/>
        <end position="1597"/>
    </location>
</feature>
<dbReference type="EMBL" id="CAUYUJ010021547">
    <property type="protein sequence ID" value="CAK0905351.1"/>
    <property type="molecule type" value="Genomic_DNA"/>
</dbReference>
<accession>A0ABN9Y2R5</accession>
<feature type="compositionally biased region" description="Low complexity" evidence="1">
    <location>
        <begin position="375"/>
        <end position="402"/>
    </location>
</feature>
<feature type="region of interest" description="Disordered" evidence="1">
    <location>
        <begin position="991"/>
        <end position="1055"/>
    </location>
</feature>
<name>A0ABN9Y2R5_9DINO</name>
<feature type="region of interest" description="Disordered" evidence="1">
    <location>
        <begin position="659"/>
        <end position="684"/>
    </location>
</feature>
<evidence type="ECO:0000313" key="3">
    <source>
        <dbReference type="Proteomes" id="UP001189429"/>
    </source>
</evidence>
<feature type="compositionally biased region" description="Low complexity" evidence="1">
    <location>
        <begin position="199"/>
        <end position="211"/>
    </location>
</feature>
<feature type="region of interest" description="Disordered" evidence="1">
    <location>
        <begin position="454"/>
        <end position="558"/>
    </location>
</feature>
<feature type="compositionally biased region" description="Basic residues" evidence="1">
    <location>
        <begin position="1563"/>
        <end position="1577"/>
    </location>
</feature>
<feature type="compositionally biased region" description="Basic residues" evidence="1">
    <location>
        <begin position="1521"/>
        <end position="1530"/>
    </location>
</feature>
<comment type="caution">
    <text evidence="2">The sequence shown here is derived from an EMBL/GenBank/DDBJ whole genome shotgun (WGS) entry which is preliminary data.</text>
</comment>
<feature type="compositionally biased region" description="Polar residues" evidence="1">
    <location>
        <begin position="276"/>
        <end position="291"/>
    </location>
</feature>
<organism evidence="2 3">
    <name type="scientific">Prorocentrum cordatum</name>
    <dbReference type="NCBI Taxonomy" id="2364126"/>
    <lineage>
        <taxon>Eukaryota</taxon>
        <taxon>Sar</taxon>
        <taxon>Alveolata</taxon>
        <taxon>Dinophyceae</taxon>
        <taxon>Prorocentrales</taxon>
        <taxon>Prorocentraceae</taxon>
        <taxon>Prorocentrum</taxon>
    </lineage>
</organism>
<keyword evidence="3" id="KW-1185">Reference proteome</keyword>
<feature type="region of interest" description="Disordered" evidence="1">
    <location>
        <begin position="234"/>
        <end position="437"/>
    </location>
</feature>
<feature type="region of interest" description="Disordered" evidence="1">
    <location>
        <begin position="867"/>
        <end position="893"/>
    </location>
</feature>
<sequence>MTEAAVIVEALGPYAASAVRPSSAQPLTWRSDCSVQSVALSQHSGQASEARGDIAMSMLQELLGRTLITPQETPVHTRPATPQFSGQPIPDAIGVDAHAASPLAIAANVDSASVPEQQPAPQDSSSAAEASFVDSMAAVELSARSSELEGSLAKKILGEMTGEPQQSLKPLEAPEQSSAPPPMPPLATMAAASVPERQPAPQDSSSAAQASFVDSMAAAELSARSSELEGSLAKKILGEMTGEPQQSLKPLEAPEQSSAPPPMPPLATMAAASVVRASSTPRSMSGMSARSSDVEGSLAKNILGEMIGSPQQSLQPQEAPAQSSAAPLEPAAASLAEASAAPASSTPRTMGEMSARSSDVEGSLARHILLEMMDEPQSLQPPAALPQQSPQPQEAPEQGSAAPPDPLRGLSFETAPSQVDGVSARTGSSSLAEAQAGATAKSLVAGIVIPEGVAEAAPPQPPAKAASSAGVAEAAPPQPLAKAASSAGVAEAAPPQPPAKAASSAGVAEAAPPEPPAKAASSAGVAEAAPPEPPAKAASSAGVAEAAPPEPPAKAASSAGVAQRAAAAAAAPSAVASEAIAQGSALPDEITVAELSLVTDEGLEGALPRSFVDSAAAAAEDAADRRSDFSKITAASSEPEARFAQHVMSALDLQGSALAQESGRPGSQDRPFSRMTAENDPAESAAGEIVQGVSLDIVTPGSKEPERSLVMAETDPAESVAGDVARSLDLRAVPASLEVVLSLHAESEVGETQDPLRPVSAASRYSANSGAVAAQVAAGIVEDIATTYTQRGGAQGCPPPEGGVETIVSPTVASARSALAEGAPPQSVAMPTEASASAPQGGEASSVTFAAASPTSAQAVVAASGKASTGDPALSQQSVVPGGAASTAKLSGESDQVVGQMMTGIILDHAFRPSTSEASVAFTTATALERAPSLKPDPAMSEGATSRFTANSGIEEEALAGDIIAGLAHVYPESAAPTMVSITADSAASSIAGAPAAQPPKPARPPSAASTQAAGALPSGAAPGGQPSEPARPPSAASRRSAGSARSLSAGTSGACSVEEDAIAHTMVSGMSDTARAEMWAARSQELPAEDAGSPLPAVNTAYLQATFDEPADTSQTTTFYPAGSWVATKAAPGMDSTLLPGVDEDAHDGLDLKFDVEYQKVDHSVFKQQLFDGLVDLGVQKKSLAVVDVALREGSVIAELRGPHFVIEEIRGRDLNKLEIMGKPAHVSPYPPLGKDAVLPSLMEGADGQRSEAQYSTTSSALQDDFMRTTASRLADSALLQEALEPEAELTADSAALQETLHPMDDAGAELSEVGLSAASSDVEEDLLRTTASRLADAATAREAQRPDSRSEASEEVLSTRGADRVAVDMASDLAAAAGDEGPRPRSVDEVSVTVATTEAENDASRRAAQRAVDKAARMAQERCRSRTRRASRHHQHRRRRRTAPPPTRRCTCPRGRARRSRTRPRRRPSAPRPRRQPPAPGRLPRQCAPTARPRWLCRRAARPQTRRRLSALRAPWPQRPRRRRRRSQVRGEFGARRRRRAGSDDARLRAPVGDRRVGRHDVRRQHRHGLRRGQSHHHEGGGRRLGGWRHLVGRG</sequence>
<feature type="compositionally biased region" description="Basic and acidic residues" evidence="1">
    <location>
        <begin position="1413"/>
        <end position="1426"/>
    </location>
</feature>
<feature type="compositionally biased region" description="Basic residues" evidence="1">
    <location>
        <begin position="1497"/>
        <end position="1512"/>
    </location>
</feature>
<proteinExistence type="predicted"/>
<feature type="region of interest" description="Disordered" evidence="1">
    <location>
        <begin position="109"/>
        <end position="129"/>
    </location>
</feature>
<feature type="compositionally biased region" description="Polar residues" evidence="1">
    <location>
        <begin position="110"/>
        <end position="128"/>
    </location>
</feature>
<feature type="region of interest" description="Disordered" evidence="1">
    <location>
        <begin position="817"/>
        <end position="841"/>
    </location>
</feature>
<protein>
    <submittedName>
        <fullName evidence="2">Uncharacterized protein</fullName>
    </submittedName>
</protein>
<feature type="compositionally biased region" description="Low complexity" evidence="1">
    <location>
        <begin position="463"/>
        <end position="558"/>
    </location>
</feature>
<feature type="region of interest" description="Disordered" evidence="1">
    <location>
        <begin position="161"/>
        <end position="211"/>
    </location>
</feature>
<evidence type="ECO:0000256" key="1">
    <source>
        <dbReference type="SAM" id="MobiDB-lite"/>
    </source>
</evidence>
<dbReference type="Proteomes" id="UP001189429">
    <property type="component" value="Unassembled WGS sequence"/>
</dbReference>
<feature type="compositionally biased region" description="Basic and acidic residues" evidence="1">
    <location>
        <begin position="1543"/>
        <end position="1562"/>
    </location>
</feature>
<reference evidence="2" key="1">
    <citation type="submission" date="2023-10" db="EMBL/GenBank/DDBJ databases">
        <authorList>
            <person name="Chen Y."/>
            <person name="Shah S."/>
            <person name="Dougan E. K."/>
            <person name="Thang M."/>
            <person name="Chan C."/>
        </authorList>
    </citation>
    <scope>NUCLEOTIDE SEQUENCE [LARGE SCALE GENOMIC DNA]</scope>
</reference>
<feature type="compositionally biased region" description="Low complexity" evidence="1">
    <location>
        <begin position="1006"/>
        <end position="1055"/>
    </location>
</feature>
<feature type="region of interest" description="Disordered" evidence="1">
    <location>
        <begin position="1339"/>
        <end position="1366"/>
    </location>
</feature>